<keyword evidence="4" id="KW-0285">Flavoprotein</keyword>
<sequence>MAQRQGASMQRIRRRRFLTIAAAALGAPLIADPATAGDAAIWHGQAMGAPVRLILNHPDPTRARTILREVATELRRLEAIFTLYRADSELSRLNRSGALVAPSPEMVAALELAGLAHRVTGGRFDPSVQPLWRAHAAGGDAGAIRAARALTGFGRVKVSRDRIAMPAGMQLTLNGIAQGHITDCIATRLRAAGAEHTLVDMGEIRAIGGRTARDPWQVALPGGTEVGLVDRAIATTEAAGFTFDAAGLLPHLIDPATGAARAAWRRISVIADTAGLADALSTGFSLAPAAAIRSAMARLPGIEILALDSRGQDHRFA</sequence>
<dbReference type="PROSITE" id="PS51318">
    <property type="entry name" value="TAT"/>
    <property type="match status" value="1"/>
</dbReference>
<feature type="signal peptide" evidence="11">
    <location>
        <begin position="1"/>
        <end position="36"/>
    </location>
</feature>
<dbReference type="InterPro" id="IPR024932">
    <property type="entry name" value="ApbE"/>
</dbReference>
<evidence type="ECO:0000256" key="10">
    <source>
        <dbReference type="ARBA" id="ARBA00048540"/>
    </source>
</evidence>
<name>A0A1I0TVY4_9RHOB</name>
<proteinExistence type="predicted"/>
<keyword evidence="8" id="KW-0460">Magnesium</keyword>
<comment type="catalytic activity">
    <reaction evidence="10">
        <text>L-threonyl-[protein] + FAD = FMN-L-threonyl-[protein] + AMP + H(+)</text>
        <dbReference type="Rhea" id="RHEA:36847"/>
        <dbReference type="Rhea" id="RHEA-COMP:11060"/>
        <dbReference type="Rhea" id="RHEA-COMP:11061"/>
        <dbReference type="ChEBI" id="CHEBI:15378"/>
        <dbReference type="ChEBI" id="CHEBI:30013"/>
        <dbReference type="ChEBI" id="CHEBI:57692"/>
        <dbReference type="ChEBI" id="CHEBI:74257"/>
        <dbReference type="ChEBI" id="CHEBI:456215"/>
        <dbReference type="EC" id="2.7.1.180"/>
    </reaction>
</comment>
<evidence type="ECO:0000313" key="12">
    <source>
        <dbReference type="EMBL" id="SFA55086.1"/>
    </source>
</evidence>
<dbReference type="AlphaFoldDB" id="A0A1I0TVY4"/>
<dbReference type="Proteomes" id="UP000182312">
    <property type="component" value="Unassembled WGS sequence"/>
</dbReference>
<dbReference type="GO" id="GO:0016740">
    <property type="term" value="F:transferase activity"/>
    <property type="evidence" value="ECO:0007669"/>
    <property type="project" value="UniProtKB-KW"/>
</dbReference>
<evidence type="ECO:0000256" key="5">
    <source>
        <dbReference type="ARBA" id="ARBA00022679"/>
    </source>
</evidence>
<keyword evidence="6" id="KW-0479">Metal-binding</keyword>
<comment type="cofactor">
    <cofactor evidence="1">
        <name>Mg(2+)</name>
        <dbReference type="ChEBI" id="CHEBI:18420"/>
    </cofactor>
</comment>
<protein>
    <recommendedName>
        <fullName evidence="3">FAD:protein FMN transferase</fullName>
        <ecNumber evidence="2">2.7.1.180</ecNumber>
    </recommendedName>
    <alternativeName>
        <fullName evidence="9">Flavin transferase</fullName>
    </alternativeName>
</protein>
<evidence type="ECO:0000256" key="3">
    <source>
        <dbReference type="ARBA" id="ARBA00016337"/>
    </source>
</evidence>
<evidence type="ECO:0000256" key="9">
    <source>
        <dbReference type="ARBA" id="ARBA00031306"/>
    </source>
</evidence>
<evidence type="ECO:0000256" key="1">
    <source>
        <dbReference type="ARBA" id="ARBA00001946"/>
    </source>
</evidence>
<dbReference type="Gene3D" id="3.10.520.10">
    <property type="entry name" value="ApbE-like domains"/>
    <property type="match status" value="1"/>
</dbReference>
<dbReference type="InterPro" id="IPR006311">
    <property type="entry name" value="TAT_signal"/>
</dbReference>
<keyword evidence="7" id="KW-0274">FAD</keyword>
<keyword evidence="11" id="KW-0732">Signal</keyword>
<dbReference type="SUPFAM" id="SSF143631">
    <property type="entry name" value="ApbE-like"/>
    <property type="match status" value="1"/>
</dbReference>
<dbReference type="PANTHER" id="PTHR30040">
    <property type="entry name" value="THIAMINE BIOSYNTHESIS LIPOPROTEIN APBE"/>
    <property type="match status" value="1"/>
</dbReference>
<dbReference type="EC" id="2.7.1.180" evidence="2"/>
<keyword evidence="5" id="KW-0808">Transferase</keyword>
<evidence type="ECO:0000256" key="11">
    <source>
        <dbReference type="SAM" id="SignalP"/>
    </source>
</evidence>
<dbReference type="OrthoDB" id="9778595at2"/>
<evidence type="ECO:0000256" key="7">
    <source>
        <dbReference type="ARBA" id="ARBA00022827"/>
    </source>
</evidence>
<organism evidence="12 13">
    <name type="scientific">Paracoccus halophilus</name>
    <dbReference type="NCBI Taxonomy" id="376733"/>
    <lineage>
        <taxon>Bacteria</taxon>
        <taxon>Pseudomonadati</taxon>
        <taxon>Pseudomonadota</taxon>
        <taxon>Alphaproteobacteria</taxon>
        <taxon>Rhodobacterales</taxon>
        <taxon>Paracoccaceae</taxon>
        <taxon>Paracoccus</taxon>
    </lineage>
</organism>
<evidence type="ECO:0000256" key="4">
    <source>
        <dbReference type="ARBA" id="ARBA00022630"/>
    </source>
</evidence>
<dbReference type="InterPro" id="IPR003374">
    <property type="entry name" value="ApbE-like_sf"/>
</dbReference>
<dbReference type="Pfam" id="PF02424">
    <property type="entry name" value="ApbE"/>
    <property type="match status" value="1"/>
</dbReference>
<evidence type="ECO:0000256" key="6">
    <source>
        <dbReference type="ARBA" id="ARBA00022723"/>
    </source>
</evidence>
<dbReference type="EMBL" id="FOJO01000013">
    <property type="protein sequence ID" value="SFA55086.1"/>
    <property type="molecule type" value="Genomic_DNA"/>
</dbReference>
<dbReference type="PANTHER" id="PTHR30040:SF2">
    <property type="entry name" value="FAD:PROTEIN FMN TRANSFERASE"/>
    <property type="match status" value="1"/>
</dbReference>
<feature type="chain" id="PRO_5039924464" description="FAD:protein FMN transferase" evidence="11">
    <location>
        <begin position="37"/>
        <end position="317"/>
    </location>
</feature>
<evidence type="ECO:0000313" key="13">
    <source>
        <dbReference type="Proteomes" id="UP000182312"/>
    </source>
</evidence>
<accession>A0A1I0TVY4</accession>
<gene>
    <name evidence="12" type="ORF">SAMN04487972_11339</name>
</gene>
<reference evidence="12 13" key="1">
    <citation type="submission" date="2016-10" db="EMBL/GenBank/DDBJ databases">
        <authorList>
            <person name="de Groot N.N."/>
        </authorList>
    </citation>
    <scope>NUCLEOTIDE SEQUENCE [LARGE SCALE GENOMIC DNA]</scope>
    <source>
        <strain evidence="12 13">CGMCC 1.6117</strain>
    </source>
</reference>
<keyword evidence="12" id="KW-0449">Lipoprotein</keyword>
<evidence type="ECO:0000256" key="2">
    <source>
        <dbReference type="ARBA" id="ARBA00011955"/>
    </source>
</evidence>
<dbReference type="GO" id="GO:0046872">
    <property type="term" value="F:metal ion binding"/>
    <property type="evidence" value="ECO:0007669"/>
    <property type="project" value="UniProtKB-KW"/>
</dbReference>
<evidence type="ECO:0000256" key="8">
    <source>
        <dbReference type="ARBA" id="ARBA00022842"/>
    </source>
</evidence>